<evidence type="ECO:0000313" key="2">
    <source>
        <dbReference type="EMBL" id="GAA5483790.1"/>
    </source>
</evidence>
<dbReference type="Proteomes" id="UP001476282">
    <property type="component" value="Unassembled WGS sequence"/>
</dbReference>
<accession>A0ABP9URB8</accession>
<gene>
    <name evidence="2" type="ORF">Hsar01_03024</name>
</gene>
<keyword evidence="1" id="KW-0472">Membrane</keyword>
<dbReference type="RefSeq" id="WP_353567895.1">
    <property type="nucleotide sequence ID" value="NZ_BAABRI010000017.1"/>
</dbReference>
<comment type="caution">
    <text evidence="2">The sequence shown here is derived from an EMBL/GenBank/DDBJ whole genome shotgun (WGS) entry which is preliminary data.</text>
</comment>
<evidence type="ECO:0000313" key="3">
    <source>
        <dbReference type="Proteomes" id="UP001476282"/>
    </source>
</evidence>
<keyword evidence="3" id="KW-1185">Reference proteome</keyword>
<keyword evidence="1" id="KW-1133">Transmembrane helix</keyword>
<name>A0ABP9URB8_9BACT</name>
<keyword evidence="1" id="KW-0812">Transmembrane</keyword>
<evidence type="ECO:0008006" key="4">
    <source>
        <dbReference type="Google" id="ProtNLM"/>
    </source>
</evidence>
<feature type="transmembrane region" description="Helical" evidence="1">
    <location>
        <begin position="12"/>
        <end position="36"/>
    </location>
</feature>
<organism evidence="2 3">
    <name type="scientific">Haloferula sargassicola</name>
    <dbReference type="NCBI Taxonomy" id="490096"/>
    <lineage>
        <taxon>Bacteria</taxon>
        <taxon>Pseudomonadati</taxon>
        <taxon>Verrucomicrobiota</taxon>
        <taxon>Verrucomicrobiia</taxon>
        <taxon>Verrucomicrobiales</taxon>
        <taxon>Verrucomicrobiaceae</taxon>
        <taxon>Haloferula</taxon>
    </lineage>
</organism>
<protein>
    <recommendedName>
        <fullName evidence="4">DUF4190 domain-containing protein</fullName>
    </recommendedName>
</protein>
<evidence type="ECO:0000256" key="1">
    <source>
        <dbReference type="SAM" id="Phobius"/>
    </source>
</evidence>
<sequence>MFHRSPTRATPLGCTVILLGLLIPFAATCVLAYGLWKWLGIEASKRPDGLLGMLVGGLGISLLLTAGSIWGGVKILRNTDWKSFDPDDPSSLM</sequence>
<reference evidence="2 3" key="1">
    <citation type="submission" date="2024-02" db="EMBL/GenBank/DDBJ databases">
        <title>Haloferula sargassicola NBRC 104335.</title>
        <authorList>
            <person name="Ichikawa N."/>
            <person name="Katano-Makiyama Y."/>
            <person name="Hidaka K."/>
        </authorList>
    </citation>
    <scope>NUCLEOTIDE SEQUENCE [LARGE SCALE GENOMIC DNA]</scope>
    <source>
        <strain evidence="2 3">NBRC 104335</strain>
    </source>
</reference>
<dbReference type="EMBL" id="BAABRI010000017">
    <property type="protein sequence ID" value="GAA5483790.1"/>
    <property type="molecule type" value="Genomic_DNA"/>
</dbReference>
<feature type="transmembrane region" description="Helical" evidence="1">
    <location>
        <begin position="51"/>
        <end position="73"/>
    </location>
</feature>
<proteinExistence type="predicted"/>